<dbReference type="GO" id="GO:0005657">
    <property type="term" value="C:replication fork"/>
    <property type="evidence" value="ECO:0007669"/>
    <property type="project" value="InterPro"/>
</dbReference>
<evidence type="ECO:0008006" key="3">
    <source>
        <dbReference type="Google" id="ProtNLM"/>
    </source>
</evidence>
<reference evidence="1" key="1">
    <citation type="journal article" date="2021" name="G3 (Bethesda)">
        <title>Genome and transcriptome analysis of the beet armyworm Spodoptera exigua reveals targets for pest control. .</title>
        <authorList>
            <person name="Simon S."/>
            <person name="Breeschoten T."/>
            <person name="Jansen H.J."/>
            <person name="Dirks R.P."/>
            <person name="Schranz M.E."/>
            <person name="Ros V.I.D."/>
        </authorList>
    </citation>
    <scope>NUCLEOTIDE SEQUENCE</scope>
    <source>
        <strain evidence="1">TB_SE_WUR_2020</strain>
    </source>
</reference>
<gene>
    <name evidence="1" type="ORF">HF086_010065</name>
</gene>
<dbReference type="Proteomes" id="UP000814243">
    <property type="component" value="Unassembled WGS sequence"/>
</dbReference>
<dbReference type="SUPFAM" id="SSF52540">
    <property type="entry name" value="P-loop containing nucleoside triphosphate hydrolases"/>
    <property type="match status" value="1"/>
</dbReference>
<evidence type="ECO:0000313" key="2">
    <source>
        <dbReference type="Proteomes" id="UP000814243"/>
    </source>
</evidence>
<dbReference type="GO" id="GO:0000400">
    <property type="term" value="F:four-way junction DNA binding"/>
    <property type="evidence" value="ECO:0007669"/>
    <property type="project" value="TreeGrafter"/>
</dbReference>
<comment type="caution">
    <text evidence="1">The sequence shown here is derived from an EMBL/GenBank/DDBJ whole genome shotgun (WGS) entry which is preliminary data.</text>
</comment>
<name>A0A922N059_SPOEX</name>
<dbReference type="GO" id="GO:0042148">
    <property type="term" value="P:DNA strand invasion"/>
    <property type="evidence" value="ECO:0007669"/>
    <property type="project" value="TreeGrafter"/>
</dbReference>
<dbReference type="InterPro" id="IPR027417">
    <property type="entry name" value="P-loop_NTPase"/>
</dbReference>
<proteinExistence type="predicted"/>
<dbReference type="InterPro" id="IPR030547">
    <property type="entry name" value="XRCC2"/>
</dbReference>
<protein>
    <recommendedName>
        <fullName evidence="3">DNA recombination and repair protein Rad51-like C-terminal domain-containing protein</fullName>
    </recommendedName>
</protein>
<dbReference type="GO" id="GO:0000724">
    <property type="term" value="P:double-strand break repair via homologous recombination"/>
    <property type="evidence" value="ECO:0007669"/>
    <property type="project" value="InterPro"/>
</dbReference>
<dbReference type="GO" id="GO:0005813">
    <property type="term" value="C:centrosome"/>
    <property type="evidence" value="ECO:0007669"/>
    <property type="project" value="TreeGrafter"/>
</dbReference>
<dbReference type="PANTHER" id="PTHR46644:SF2">
    <property type="entry name" value="DNA REPAIR PROTEIN XRCC2"/>
    <property type="match status" value="1"/>
</dbReference>
<dbReference type="AlphaFoldDB" id="A0A922N059"/>
<dbReference type="EMBL" id="JACEFF010000008">
    <property type="protein sequence ID" value="KAH9645866.1"/>
    <property type="molecule type" value="Genomic_DNA"/>
</dbReference>
<organism evidence="1 2">
    <name type="scientific">Spodoptera exigua</name>
    <name type="common">Beet armyworm</name>
    <name type="synonym">Noctua fulgens</name>
    <dbReference type="NCBI Taxonomy" id="7107"/>
    <lineage>
        <taxon>Eukaryota</taxon>
        <taxon>Metazoa</taxon>
        <taxon>Ecdysozoa</taxon>
        <taxon>Arthropoda</taxon>
        <taxon>Hexapoda</taxon>
        <taxon>Insecta</taxon>
        <taxon>Pterygota</taxon>
        <taxon>Neoptera</taxon>
        <taxon>Endopterygota</taxon>
        <taxon>Lepidoptera</taxon>
        <taxon>Glossata</taxon>
        <taxon>Ditrysia</taxon>
        <taxon>Noctuoidea</taxon>
        <taxon>Noctuidae</taxon>
        <taxon>Amphipyrinae</taxon>
        <taxon>Spodoptera</taxon>
    </lineage>
</organism>
<sequence>MASIKFKVESGVQLLARLTKKPVIENFYSNLFQPGLKQDDVVEIIGEEIPSNLLIDLITEALLPIKKNVEPIGVLLFNTIGKFNYEDLIITLKKRIGASEMEDHLQKALNNFFILDIYDTTQMYTTIHNLDNLLSKHHEISLLIFDNLTAFYWSEQGFKITKMDSYIRNLIKIIQKVIKEHKVIIIYTRPRHFSSNKDSGNPNIQFIDGVNYRVLVESNNSKSYNLIVRTNNLCYPKYMSLEDNQINWI</sequence>
<dbReference type="PANTHER" id="PTHR46644">
    <property type="entry name" value="DNA REPAIR PROTEIN XRCC2"/>
    <property type="match status" value="1"/>
</dbReference>
<accession>A0A922N059</accession>
<evidence type="ECO:0000313" key="1">
    <source>
        <dbReference type="EMBL" id="KAH9645866.1"/>
    </source>
</evidence>
<dbReference type="GO" id="GO:0033063">
    <property type="term" value="C:Rad51B-Rad51C-Rad51D-XRCC2 complex"/>
    <property type="evidence" value="ECO:0007669"/>
    <property type="project" value="InterPro"/>
</dbReference>
<dbReference type="Gene3D" id="3.40.50.300">
    <property type="entry name" value="P-loop containing nucleotide triphosphate hydrolases"/>
    <property type="match status" value="1"/>
</dbReference>